<feature type="transmembrane region" description="Helical" evidence="1">
    <location>
        <begin position="59"/>
        <end position="76"/>
    </location>
</feature>
<protein>
    <recommendedName>
        <fullName evidence="4">MFS transporter</fullName>
    </recommendedName>
</protein>
<feature type="transmembrane region" description="Helical" evidence="1">
    <location>
        <begin position="82"/>
        <end position="104"/>
    </location>
</feature>
<feature type="transmembrane region" description="Helical" evidence="1">
    <location>
        <begin position="182"/>
        <end position="201"/>
    </location>
</feature>
<keyword evidence="1" id="KW-0812">Transmembrane</keyword>
<sequence length="208" mass="20657">MLGPLVALEETTPPATSTGEFYAPEALPAALLVALASVPVGAIDALIPLYTPTVGLGNSGFFFTAMGGAIILARAVRGQLPGSVPVVLSASFICQAAGLVLLALAPRLLVVSGHPLGLLAGAGLFGAGFALVFPLLQRVAIVATRDTQNGSATATVLIGMDIGIGVGVIGFGVLGNHVGFELMYATAAVVSLLGMLVTALVRPGDSVG</sequence>
<keyword evidence="3" id="KW-1185">Reference proteome</keyword>
<dbReference type="InterPro" id="IPR036259">
    <property type="entry name" value="MFS_trans_sf"/>
</dbReference>
<evidence type="ECO:0000313" key="3">
    <source>
        <dbReference type="Proteomes" id="UP000509750"/>
    </source>
</evidence>
<evidence type="ECO:0000313" key="2">
    <source>
        <dbReference type="EMBL" id="QLG28941.1"/>
    </source>
</evidence>
<dbReference type="KEGG" id="halg:HUG10_15955"/>
<dbReference type="RefSeq" id="WP_179170515.1">
    <property type="nucleotide sequence ID" value="NZ_CP058529.1"/>
</dbReference>
<dbReference type="PANTHER" id="PTHR23531:SF2">
    <property type="entry name" value="PERMEASE"/>
    <property type="match status" value="1"/>
</dbReference>
<keyword evidence="1" id="KW-1133">Transmembrane helix</keyword>
<accession>A0A7D5K2M8</accession>
<dbReference type="EMBL" id="CP058529">
    <property type="protein sequence ID" value="QLG28941.1"/>
    <property type="molecule type" value="Genomic_DNA"/>
</dbReference>
<reference evidence="2 3" key="1">
    <citation type="submission" date="2020-07" db="EMBL/GenBank/DDBJ databases">
        <title>Gai3-2, isolated from salt lake.</title>
        <authorList>
            <person name="Cui H."/>
            <person name="Shi X."/>
        </authorList>
    </citation>
    <scope>NUCLEOTIDE SEQUENCE [LARGE SCALE GENOMIC DNA]</scope>
    <source>
        <strain evidence="2 3">Gai3-2</strain>
    </source>
</reference>
<keyword evidence="1" id="KW-0472">Membrane</keyword>
<dbReference type="PANTHER" id="PTHR23531">
    <property type="entry name" value="QUINOLENE RESISTANCE PROTEIN NORA"/>
    <property type="match status" value="1"/>
</dbReference>
<dbReference type="InterPro" id="IPR052714">
    <property type="entry name" value="MFS_Exporter"/>
</dbReference>
<dbReference type="AlphaFoldDB" id="A0A7D5K2M8"/>
<name>A0A7D5K2M8_9EURY</name>
<feature type="transmembrane region" description="Helical" evidence="1">
    <location>
        <begin position="156"/>
        <end position="175"/>
    </location>
</feature>
<feature type="transmembrane region" description="Helical" evidence="1">
    <location>
        <begin position="26"/>
        <end position="47"/>
    </location>
</feature>
<evidence type="ECO:0008006" key="4">
    <source>
        <dbReference type="Google" id="ProtNLM"/>
    </source>
</evidence>
<dbReference type="SUPFAM" id="SSF103473">
    <property type="entry name" value="MFS general substrate transporter"/>
    <property type="match status" value="1"/>
</dbReference>
<gene>
    <name evidence="2" type="ORF">HUG10_15955</name>
</gene>
<proteinExistence type="predicted"/>
<dbReference type="Gene3D" id="1.20.1250.20">
    <property type="entry name" value="MFS general substrate transporter like domains"/>
    <property type="match status" value="1"/>
</dbReference>
<evidence type="ECO:0000256" key="1">
    <source>
        <dbReference type="SAM" id="Phobius"/>
    </source>
</evidence>
<feature type="transmembrane region" description="Helical" evidence="1">
    <location>
        <begin position="116"/>
        <end position="136"/>
    </location>
</feature>
<dbReference type="Proteomes" id="UP000509750">
    <property type="component" value="Chromosome"/>
</dbReference>
<organism evidence="2 3">
    <name type="scientific">Halorarum halophilum</name>
    <dbReference type="NCBI Taxonomy" id="2743090"/>
    <lineage>
        <taxon>Archaea</taxon>
        <taxon>Methanobacteriati</taxon>
        <taxon>Methanobacteriota</taxon>
        <taxon>Stenosarchaea group</taxon>
        <taxon>Halobacteria</taxon>
        <taxon>Halobacteriales</taxon>
        <taxon>Haloferacaceae</taxon>
        <taxon>Halorarum</taxon>
    </lineage>
</organism>
<dbReference type="GeneID" id="56030358"/>